<accession>T1EZM8</accession>
<proteinExistence type="predicted"/>
<evidence type="ECO:0000313" key="2">
    <source>
        <dbReference type="EMBL" id="ESO09846.1"/>
    </source>
</evidence>
<keyword evidence="4" id="KW-1185">Reference proteome</keyword>
<dbReference type="CTD" id="20202028"/>
<feature type="region of interest" description="Disordered" evidence="1">
    <location>
        <begin position="1"/>
        <end position="29"/>
    </location>
</feature>
<dbReference type="Proteomes" id="UP000015101">
    <property type="component" value="Unassembled WGS sequence"/>
</dbReference>
<dbReference type="InParanoid" id="T1EZM8"/>
<gene>
    <name evidence="3" type="primary">20202028</name>
    <name evidence="2" type="ORF">HELRODRAFT_167659</name>
</gene>
<name>T1EZM8_HELRO</name>
<dbReference type="GeneID" id="20202028"/>
<feature type="compositionally biased region" description="Polar residues" evidence="1">
    <location>
        <begin position="1"/>
        <end position="10"/>
    </location>
</feature>
<reference evidence="2 4" key="2">
    <citation type="journal article" date="2013" name="Nature">
        <title>Insights into bilaterian evolution from three spiralian genomes.</title>
        <authorList>
            <person name="Simakov O."/>
            <person name="Marletaz F."/>
            <person name="Cho S.J."/>
            <person name="Edsinger-Gonzales E."/>
            <person name="Havlak P."/>
            <person name="Hellsten U."/>
            <person name="Kuo D.H."/>
            <person name="Larsson T."/>
            <person name="Lv J."/>
            <person name="Arendt D."/>
            <person name="Savage R."/>
            <person name="Osoegawa K."/>
            <person name="de Jong P."/>
            <person name="Grimwood J."/>
            <person name="Chapman J.A."/>
            <person name="Shapiro H."/>
            <person name="Aerts A."/>
            <person name="Otillar R.P."/>
            <person name="Terry A.Y."/>
            <person name="Boore J.L."/>
            <person name="Grigoriev I.V."/>
            <person name="Lindberg D.R."/>
            <person name="Seaver E.C."/>
            <person name="Weisblat D.A."/>
            <person name="Putnam N.H."/>
            <person name="Rokhsar D.S."/>
        </authorList>
    </citation>
    <scope>NUCLEOTIDE SEQUENCE</scope>
</reference>
<evidence type="ECO:0000313" key="4">
    <source>
        <dbReference type="Proteomes" id="UP000015101"/>
    </source>
</evidence>
<dbReference type="KEGG" id="hro:HELRODRAFT_167659"/>
<dbReference type="HOGENOM" id="CLU_1469762_0_0_1"/>
<evidence type="ECO:0000313" key="3">
    <source>
        <dbReference type="EnsemblMetazoa" id="HelroP167659"/>
    </source>
</evidence>
<protein>
    <submittedName>
        <fullName evidence="2 3">Uncharacterized protein</fullName>
    </submittedName>
</protein>
<sequence>MAASATTTHSTKIKSPPATRDARKSFSGEIFPGRRQSVERAVDAFISNSSSNNNNVNSHHNYYNYFNNSGTVMHRLGVPAADLTKLRRASLQTESPGRSVTSSSYNNYNNLDHNDSCYNSNSNIIKIVTPFSSSRGTSPTGSVGTAAAKCYKKCALGSSDLSCIRSEDITIKYHSRIVHSTSNF</sequence>
<dbReference type="EMBL" id="KB095905">
    <property type="protein sequence ID" value="ESO09846.1"/>
    <property type="molecule type" value="Genomic_DNA"/>
</dbReference>
<reference evidence="3" key="3">
    <citation type="submission" date="2015-06" db="UniProtKB">
        <authorList>
            <consortium name="EnsemblMetazoa"/>
        </authorList>
    </citation>
    <scope>IDENTIFICATION</scope>
</reference>
<dbReference type="EnsemblMetazoa" id="HelroT167659">
    <property type="protein sequence ID" value="HelroP167659"/>
    <property type="gene ID" value="HelroG167659"/>
</dbReference>
<dbReference type="RefSeq" id="XP_009011660.1">
    <property type="nucleotide sequence ID" value="XM_009013412.1"/>
</dbReference>
<reference evidence="4" key="1">
    <citation type="submission" date="2012-12" db="EMBL/GenBank/DDBJ databases">
        <authorList>
            <person name="Hellsten U."/>
            <person name="Grimwood J."/>
            <person name="Chapman J.A."/>
            <person name="Shapiro H."/>
            <person name="Aerts A."/>
            <person name="Otillar R.P."/>
            <person name="Terry A.Y."/>
            <person name="Boore J.L."/>
            <person name="Simakov O."/>
            <person name="Marletaz F."/>
            <person name="Cho S.-J."/>
            <person name="Edsinger-Gonzales E."/>
            <person name="Havlak P."/>
            <person name="Kuo D.-H."/>
            <person name="Larsson T."/>
            <person name="Lv J."/>
            <person name="Arendt D."/>
            <person name="Savage R."/>
            <person name="Osoegawa K."/>
            <person name="de Jong P."/>
            <person name="Lindberg D.R."/>
            <person name="Seaver E.C."/>
            <person name="Weisblat D.A."/>
            <person name="Putnam N.H."/>
            <person name="Grigoriev I.V."/>
            <person name="Rokhsar D.S."/>
        </authorList>
    </citation>
    <scope>NUCLEOTIDE SEQUENCE</scope>
</reference>
<evidence type="ECO:0000256" key="1">
    <source>
        <dbReference type="SAM" id="MobiDB-lite"/>
    </source>
</evidence>
<dbReference type="EMBL" id="AMQM01002829">
    <property type="status" value="NOT_ANNOTATED_CDS"/>
    <property type="molecule type" value="Genomic_DNA"/>
</dbReference>
<dbReference type="AlphaFoldDB" id="T1EZM8"/>
<organism evidence="3 4">
    <name type="scientific">Helobdella robusta</name>
    <name type="common">Californian leech</name>
    <dbReference type="NCBI Taxonomy" id="6412"/>
    <lineage>
        <taxon>Eukaryota</taxon>
        <taxon>Metazoa</taxon>
        <taxon>Spiralia</taxon>
        <taxon>Lophotrochozoa</taxon>
        <taxon>Annelida</taxon>
        <taxon>Clitellata</taxon>
        <taxon>Hirudinea</taxon>
        <taxon>Rhynchobdellida</taxon>
        <taxon>Glossiphoniidae</taxon>
        <taxon>Helobdella</taxon>
    </lineage>
</organism>